<reference evidence="5 6" key="1">
    <citation type="journal article" date="2016" name="Nat. Commun.">
        <title>Thousands of microbial genomes shed light on interconnected biogeochemical processes in an aquifer system.</title>
        <authorList>
            <person name="Anantharaman K."/>
            <person name="Brown C.T."/>
            <person name="Hug L.A."/>
            <person name="Sharon I."/>
            <person name="Castelle C.J."/>
            <person name="Probst A.J."/>
            <person name="Thomas B.C."/>
            <person name="Singh A."/>
            <person name="Wilkins M.J."/>
            <person name="Karaoz U."/>
            <person name="Brodie E.L."/>
            <person name="Williams K.H."/>
            <person name="Hubbard S.S."/>
            <person name="Banfield J.F."/>
        </authorList>
    </citation>
    <scope>NUCLEOTIDE SEQUENCE [LARGE SCALE GENOMIC DNA]</scope>
</reference>
<evidence type="ECO:0000313" key="6">
    <source>
        <dbReference type="Proteomes" id="UP000176221"/>
    </source>
</evidence>
<dbReference type="InterPro" id="IPR050845">
    <property type="entry name" value="Cu-binding_ET"/>
</dbReference>
<keyword evidence="3" id="KW-0812">Transmembrane</keyword>
<keyword evidence="3" id="KW-0472">Membrane</keyword>
<proteinExistence type="predicted"/>
<dbReference type="EMBL" id="MHRX01000015">
    <property type="protein sequence ID" value="OHA34166.1"/>
    <property type="molecule type" value="Genomic_DNA"/>
</dbReference>
<keyword evidence="1" id="KW-0479">Metal-binding</keyword>
<dbReference type="PANTHER" id="PTHR38439">
    <property type="entry name" value="AURACYANIN-B"/>
    <property type="match status" value="1"/>
</dbReference>
<dbReference type="PROSITE" id="PS00079">
    <property type="entry name" value="MULTICOPPER_OXIDASE1"/>
    <property type="match status" value="1"/>
</dbReference>
<dbReference type="GO" id="GO:0046872">
    <property type="term" value="F:metal ion binding"/>
    <property type="evidence" value="ECO:0007669"/>
    <property type="project" value="UniProtKB-KW"/>
</dbReference>
<dbReference type="Gene3D" id="2.60.40.420">
    <property type="entry name" value="Cupredoxins - blue copper proteins"/>
    <property type="match status" value="1"/>
</dbReference>
<accession>A0A1G2NDM4</accession>
<feature type="transmembrane region" description="Helical" evidence="3">
    <location>
        <begin position="16"/>
        <end position="35"/>
    </location>
</feature>
<protein>
    <recommendedName>
        <fullName evidence="4">EfeO-type cupredoxin-like domain-containing protein</fullName>
    </recommendedName>
</protein>
<organism evidence="5 6">
    <name type="scientific">Candidatus Taylorbacteria bacterium RIFCSPLOWO2_01_FULL_45_15b</name>
    <dbReference type="NCBI Taxonomy" id="1802319"/>
    <lineage>
        <taxon>Bacteria</taxon>
        <taxon>Candidatus Tayloriibacteriota</taxon>
    </lineage>
</organism>
<dbReference type="Pfam" id="PF13473">
    <property type="entry name" value="Cupredoxin_1"/>
    <property type="match status" value="1"/>
</dbReference>
<evidence type="ECO:0000256" key="3">
    <source>
        <dbReference type="SAM" id="Phobius"/>
    </source>
</evidence>
<keyword evidence="2" id="KW-0186">Copper</keyword>
<dbReference type="InterPro" id="IPR028096">
    <property type="entry name" value="EfeO_Cupredoxin"/>
</dbReference>
<evidence type="ECO:0000256" key="2">
    <source>
        <dbReference type="ARBA" id="ARBA00023008"/>
    </source>
</evidence>
<dbReference type="PANTHER" id="PTHR38439:SF3">
    <property type="entry name" value="COPPER-RESISTANT CUPROPROTEIN COPI"/>
    <property type="match status" value="1"/>
</dbReference>
<dbReference type="STRING" id="1802319.A2928_04675"/>
<comment type="caution">
    <text evidence="5">The sequence shown here is derived from an EMBL/GenBank/DDBJ whole genome shotgun (WGS) entry which is preliminary data.</text>
</comment>
<dbReference type="InterPro" id="IPR008972">
    <property type="entry name" value="Cupredoxin"/>
</dbReference>
<feature type="domain" description="EfeO-type cupredoxin-like" evidence="4">
    <location>
        <begin position="76"/>
        <end position="166"/>
    </location>
</feature>
<sequence>MDVSHDTISLNRMQKTIVGIIILVVIIGGVIWLISTSRTDNADVPVENGDNATATSTDSNATTTIDTSATTTVSTGTVKEFTVTGSPFSFAPFLLTVKKGDTVKITFINAAGFHDLVLDAFDVRTKPLNAGEQETIEFVADKAGNFEYYCSIGTHRQQGMKGTFTVTE</sequence>
<evidence type="ECO:0000259" key="4">
    <source>
        <dbReference type="Pfam" id="PF13473"/>
    </source>
</evidence>
<gene>
    <name evidence="5" type="ORF">A2928_04675</name>
</gene>
<name>A0A1G2NDM4_9BACT</name>
<keyword evidence="3" id="KW-1133">Transmembrane helix</keyword>
<dbReference type="AlphaFoldDB" id="A0A1G2NDM4"/>
<evidence type="ECO:0000313" key="5">
    <source>
        <dbReference type="EMBL" id="OHA34166.1"/>
    </source>
</evidence>
<dbReference type="Proteomes" id="UP000176221">
    <property type="component" value="Unassembled WGS sequence"/>
</dbReference>
<evidence type="ECO:0000256" key="1">
    <source>
        <dbReference type="ARBA" id="ARBA00022723"/>
    </source>
</evidence>
<dbReference type="InterPro" id="IPR033138">
    <property type="entry name" value="Cu_oxidase_CS"/>
</dbReference>
<dbReference type="SUPFAM" id="SSF49503">
    <property type="entry name" value="Cupredoxins"/>
    <property type="match status" value="1"/>
</dbReference>